<evidence type="ECO:0000313" key="2">
    <source>
        <dbReference type="EMBL" id="EDP56259.1"/>
    </source>
</evidence>
<dbReference type="EMBL" id="DS499594">
    <property type="protein sequence ID" value="EDP56259.1"/>
    <property type="molecule type" value="Genomic_DNA"/>
</dbReference>
<dbReference type="AlphaFoldDB" id="B0XQE5"/>
<protein>
    <submittedName>
        <fullName evidence="2">Uncharacterized protein</fullName>
    </submittedName>
</protein>
<evidence type="ECO:0000313" key="3">
    <source>
        <dbReference type="Proteomes" id="UP000001699"/>
    </source>
</evidence>
<feature type="region of interest" description="Disordered" evidence="1">
    <location>
        <begin position="178"/>
        <end position="213"/>
    </location>
</feature>
<gene>
    <name evidence="2" type="ORF">AFUB_009670</name>
</gene>
<proteinExistence type="predicted"/>
<feature type="region of interest" description="Disordered" evidence="1">
    <location>
        <begin position="96"/>
        <end position="124"/>
    </location>
</feature>
<sequence length="242" mass="27468">MHGVYEVLEDRCNRCQNHHHQHHHHHHHPFSYHHWRDQLDRQDIVFLHHRNTPQELRESPSTQLLNMSQSTRSSMLLSFLLLTILALSSLGSARPISKSGNGLSRSGIYSRSASPSPVRPFQPPILATGRLTDLQRVIPSSGEYREKLMKNIFDSLGLSALNKLDDWKKKLEDSDIIDDSNSPSSTVTEQNNASIVDESTNDSNDEETENTPATVDIVDDILSTMIDKFHEAFLTQDEVTLI</sequence>
<feature type="compositionally biased region" description="Acidic residues" evidence="1">
    <location>
        <begin position="199"/>
        <end position="209"/>
    </location>
</feature>
<name>B0XQE5_ASPFC</name>
<dbReference type="VEuPathDB" id="FungiDB:AFUB_009670"/>
<organism evidence="2 3">
    <name type="scientific">Aspergillus fumigatus (strain CBS 144.89 / FGSC A1163 / CEA10)</name>
    <name type="common">Neosartorya fumigata</name>
    <dbReference type="NCBI Taxonomy" id="451804"/>
    <lineage>
        <taxon>Eukaryota</taxon>
        <taxon>Fungi</taxon>
        <taxon>Dikarya</taxon>
        <taxon>Ascomycota</taxon>
        <taxon>Pezizomycotina</taxon>
        <taxon>Eurotiomycetes</taxon>
        <taxon>Eurotiomycetidae</taxon>
        <taxon>Eurotiales</taxon>
        <taxon>Aspergillaceae</taxon>
        <taxon>Aspergillus</taxon>
        <taxon>Aspergillus subgen. Fumigati</taxon>
    </lineage>
</organism>
<feature type="compositionally biased region" description="Polar residues" evidence="1">
    <location>
        <begin position="98"/>
        <end position="115"/>
    </location>
</feature>
<keyword evidence="3" id="KW-1185">Reference proteome</keyword>
<evidence type="ECO:0000256" key="1">
    <source>
        <dbReference type="SAM" id="MobiDB-lite"/>
    </source>
</evidence>
<reference evidence="2 3" key="1">
    <citation type="journal article" date="2008" name="PLoS Genet.">
        <title>Genomic islands in the pathogenic filamentous fungus Aspergillus fumigatus.</title>
        <authorList>
            <person name="Fedorova N.D."/>
            <person name="Khaldi N."/>
            <person name="Joardar V.S."/>
            <person name="Maiti R."/>
            <person name="Amedeo P."/>
            <person name="Anderson M.J."/>
            <person name="Crabtree J."/>
            <person name="Silva J.C."/>
            <person name="Badger J.H."/>
            <person name="Albarraq A."/>
            <person name="Angiuoli S."/>
            <person name="Bussey H."/>
            <person name="Bowyer P."/>
            <person name="Cotty P.J."/>
            <person name="Dyer P.S."/>
            <person name="Egan A."/>
            <person name="Galens K."/>
            <person name="Fraser-Liggett C.M."/>
            <person name="Haas B.J."/>
            <person name="Inman J.M."/>
            <person name="Kent R."/>
            <person name="Lemieux S."/>
            <person name="Malavazi I."/>
            <person name="Orvis J."/>
            <person name="Roemer T."/>
            <person name="Ronning C.M."/>
            <person name="Sundaram J.P."/>
            <person name="Sutton G."/>
            <person name="Turner G."/>
            <person name="Venter J.C."/>
            <person name="White O.R."/>
            <person name="Whitty B.R."/>
            <person name="Youngman P."/>
            <person name="Wolfe K.H."/>
            <person name="Goldman G.H."/>
            <person name="Wortman J.R."/>
            <person name="Jiang B."/>
            <person name="Denning D.W."/>
            <person name="Nierman W.C."/>
        </authorList>
    </citation>
    <scope>NUCLEOTIDE SEQUENCE [LARGE SCALE GENOMIC DNA]</scope>
    <source>
        <strain evidence="3">CBS 144.89 / FGSC A1163 / CEA10</strain>
    </source>
</reference>
<feature type="compositionally biased region" description="Polar residues" evidence="1">
    <location>
        <begin position="186"/>
        <end position="198"/>
    </location>
</feature>
<dbReference type="Proteomes" id="UP000001699">
    <property type="component" value="Unassembled WGS sequence"/>
</dbReference>
<dbReference type="HOGENOM" id="CLU_100268_0_0_1"/>
<dbReference type="OrthoDB" id="4459037at2759"/>
<accession>B0XQE5</accession>